<dbReference type="AlphaFoldDB" id="A0A5B8C382"/>
<dbReference type="KEGG" id="gyu:FE374_10525"/>
<reference evidence="1 2" key="1">
    <citation type="submission" date="2019-05" db="EMBL/GenBank/DDBJ databases">
        <title>Georgenia *** sp. nov., and Georgenia *** sp. nov., isolated from the intestinal contents of plateau pika (Ochotona curzoniae) in the Qinghai-Tibet plateau of China.</title>
        <authorList>
            <person name="Tian Z."/>
        </authorList>
    </citation>
    <scope>NUCLEOTIDE SEQUENCE [LARGE SCALE GENOMIC DNA]</scope>
    <source>
        <strain evidence="1 2">Z443</strain>
    </source>
</reference>
<proteinExistence type="predicted"/>
<dbReference type="InterPro" id="IPR007344">
    <property type="entry name" value="GrpB/CoaE"/>
</dbReference>
<evidence type="ECO:0000313" key="2">
    <source>
        <dbReference type="Proteomes" id="UP000314616"/>
    </source>
</evidence>
<gene>
    <name evidence="1" type="ORF">FE374_10525</name>
</gene>
<evidence type="ECO:0000313" key="1">
    <source>
        <dbReference type="EMBL" id="QDC24984.1"/>
    </source>
</evidence>
<organism evidence="1 2">
    <name type="scientific">Georgenia yuyongxinii</name>
    <dbReference type="NCBI Taxonomy" id="2589797"/>
    <lineage>
        <taxon>Bacteria</taxon>
        <taxon>Bacillati</taxon>
        <taxon>Actinomycetota</taxon>
        <taxon>Actinomycetes</taxon>
        <taxon>Micrococcales</taxon>
        <taxon>Bogoriellaceae</taxon>
        <taxon>Georgenia</taxon>
    </lineage>
</organism>
<dbReference type="Pfam" id="PF04229">
    <property type="entry name" value="GrpB"/>
    <property type="match status" value="1"/>
</dbReference>
<sequence length="194" mass="21814">MPVGESRRFRVRRRDDVTATELVGGVEKRELFLAAYDPAWASKYAVHEARVRAAVGSAAVAVEHIGSTSVPGLAAKPIIDILVTVADITAEEDYLEPLLASGYEMRVREPGHRMVRTEQRDVHVHILELEDPAAGDYLLLRDHLRIDQADRELYEATKRDLTRRDWPDMNAYADAKTAVIDEIKGRARSRLARS</sequence>
<dbReference type="Gene3D" id="3.30.460.10">
    <property type="entry name" value="Beta Polymerase, domain 2"/>
    <property type="match status" value="1"/>
</dbReference>
<protein>
    <submittedName>
        <fullName evidence="1">GrpB family protein</fullName>
    </submittedName>
</protein>
<dbReference type="PANTHER" id="PTHR34822">
    <property type="entry name" value="GRPB DOMAIN PROTEIN (AFU_ORTHOLOGUE AFUA_1G01530)"/>
    <property type="match status" value="1"/>
</dbReference>
<dbReference type="Proteomes" id="UP000314616">
    <property type="component" value="Chromosome"/>
</dbReference>
<name>A0A5B8C382_9MICO</name>
<dbReference type="SUPFAM" id="SSF81301">
    <property type="entry name" value="Nucleotidyltransferase"/>
    <property type="match status" value="1"/>
</dbReference>
<dbReference type="PANTHER" id="PTHR34822:SF1">
    <property type="entry name" value="GRPB FAMILY PROTEIN"/>
    <property type="match status" value="1"/>
</dbReference>
<accession>A0A5B8C382</accession>
<dbReference type="InterPro" id="IPR043519">
    <property type="entry name" value="NT_sf"/>
</dbReference>
<dbReference type="OrthoDB" id="9799092at2"/>
<dbReference type="EMBL" id="CP040915">
    <property type="protein sequence ID" value="QDC24984.1"/>
    <property type="molecule type" value="Genomic_DNA"/>
</dbReference>